<keyword evidence="3" id="KW-0464">Manganese</keyword>
<organism evidence="4 5">
    <name type="scientific">Biomphalaria glabrata</name>
    <name type="common">Bloodfluke planorb</name>
    <name type="synonym">Freshwater snail</name>
    <dbReference type="NCBI Taxonomy" id="6526"/>
    <lineage>
        <taxon>Eukaryota</taxon>
        <taxon>Metazoa</taxon>
        <taxon>Spiralia</taxon>
        <taxon>Lophotrochozoa</taxon>
        <taxon>Mollusca</taxon>
        <taxon>Gastropoda</taxon>
        <taxon>Heterobranchia</taxon>
        <taxon>Euthyneura</taxon>
        <taxon>Panpulmonata</taxon>
        <taxon>Hygrophila</taxon>
        <taxon>Lymnaeoidea</taxon>
        <taxon>Planorbidae</taxon>
        <taxon>Biomphalaria</taxon>
    </lineage>
</organism>
<dbReference type="Proteomes" id="UP000076420">
    <property type="component" value="Unassembled WGS sequence"/>
</dbReference>
<dbReference type="Gene3D" id="3.60.21.10">
    <property type="match status" value="1"/>
</dbReference>
<gene>
    <name evidence="4" type="primary">106059494</name>
</gene>
<accession>A0A182YZZ6</accession>
<dbReference type="STRING" id="6526.A0A182YZZ6"/>
<keyword evidence="1" id="KW-0479">Metal-binding</keyword>
<dbReference type="OrthoDB" id="1930084at2759"/>
<dbReference type="SUPFAM" id="SSF56300">
    <property type="entry name" value="Metallo-dependent phosphatases"/>
    <property type="match status" value="1"/>
</dbReference>
<evidence type="ECO:0000256" key="1">
    <source>
        <dbReference type="ARBA" id="ARBA00022723"/>
    </source>
</evidence>
<dbReference type="GO" id="GO:0004722">
    <property type="term" value="F:protein serine/threonine phosphatase activity"/>
    <property type="evidence" value="ECO:0007669"/>
    <property type="project" value="InterPro"/>
</dbReference>
<dbReference type="GO" id="GO:0046872">
    <property type="term" value="F:metal ion binding"/>
    <property type="evidence" value="ECO:0007669"/>
    <property type="project" value="UniProtKB-KW"/>
</dbReference>
<sequence length="79" mass="8940">MSPRGAGWLFGAKVTNEFVTLKSLKLICRAHQLVNEGYKVMFDEKLVTVWSAPNYCYRCGNIAAVLSFSDPDHREAKLF</sequence>
<dbReference type="KEGG" id="bgt:106059494"/>
<dbReference type="VEuPathDB" id="VectorBase:BGLB002454"/>
<keyword evidence="2" id="KW-0378">Hydrolase</keyword>
<name>A0A182YZZ6_BIOGL</name>
<evidence type="ECO:0000256" key="3">
    <source>
        <dbReference type="ARBA" id="ARBA00023211"/>
    </source>
</evidence>
<evidence type="ECO:0000313" key="5">
    <source>
        <dbReference type="Proteomes" id="UP000076420"/>
    </source>
</evidence>
<reference evidence="4" key="1">
    <citation type="submission" date="2020-05" db="UniProtKB">
        <authorList>
            <consortium name="EnsemblMetazoa"/>
        </authorList>
    </citation>
    <scope>IDENTIFICATION</scope>
    <source>
        <strain evidence="4">BB02</strain>
    </source>
</reference>
<dbReference type="AlphaFoldDB" id="A0A182YZZ6"/>
<dbReference type="InterPro" id="IPR029052">
    <property type="entry name" value="Metallo-depent_PP-like"/>
</dbReference>
<dbReference type="EnsemblMetazoa" id="BGLB002454-RA">
    <property type="protein sequence ID" value="BGLB002454-PA"/>
    <property type="gene ID" value="BGLB002454"/>
</dbReference>
<dbReference type="PRINTS" id="PR00114">
    <property type="entry name" value="STPHPHTASE"/>
</dbReference>
<protein>
    <recommendedName>
        <fullName evidence="6">Serine/threonine specific protein phosphatases domain-containing protein</fullName>
    </recommendedName>
</protein>
<evidence type="ECO:0000313" key="4">
    <source>
        <dbReference type="EnsemblMetazoa" id="BGLB002454-PB"/>
    </source>
</evidence>
<evidence type="ECO:0000256" key="2">
    <source>
        <dbReference type="ARBA" id="ARBA00022801"/>
    </source>
</evidence>
<dbReference type="InterPro" id="IPR006186">
    <property type="entry name" value="Ser/Thr-sp_prot-phosphatase"/>
</dbReference>
<dbReference type="EnsemblMetazoa" id="BGLB002454-RB">
    <property type="protein sequence ID" value="BGLB002454-PB"/>
    <property type="gene ID" value="BGLB002454"/>
</dbReference>
<proteinExistence type="predicted"/>
<dbReference type="VEuPathDB" id="VectorBase:BGLAX_042545"/>
<dbReference type="PANTHER" id="PTHR45619">
    <property type="entry name" value="SERINE/THREONINE-PROTEIN PHOSPHATASE PP2A-RELATED"/>
    <property type="match status" value="1"/>
</dbReference>
<dbReference type="InterPro" id="IPR047129">
    <property type="entry name" value="PPA2-like"/>
</dbReference>
<evidence type="ECO:0008006" key="6">
    <source>
        <dbReference type="Google" id="ProtNLM"/>
    </source>
</evidence>